<keyword evidence="3" id="KW-1185">Reference proteome</keyword>
<reference evidence="2" key="1">
    <citation type="submission" date="2022-11" db="EMBL/GenBank/DDBJ databases">
        <authorList>
            <person name="Petersen C."/>
        </authorList>
    </citation>
    <scope>NUCLEOTIDE SEQUENCE</scope>
    <source>
        <strain evidence="2">IBT 30761</strain>
    </source>
</reference>
<protein>
    <submittedName>
        <fullName evidence="2">Uncharacterized protein</fullName>
    </submittedName>
</protein>
<evidence type="ECO:0000256" key="1">
    <source>
        <dbReference type="SAM" id="MobiDB-lite"/>
    </source>
</evidence>
<dbReference type="EMBL" id="JAPQKI010000005">
    <property type="protein sequence ID" value="KAJ5097882.1"/>
    <property type="molecule type" value="Genomic_DNA"/>
</dbReference>
<evidence type="ECO:0000313" key="3">
    <source>
        <dbReference type="Proteomes" id="UP001149074"/>
    </source>
</evidence>
<dbReference type="AlphaFoldDB" id="A0A9W9FDD3"/>
<organism evidence="2 3">
    <name type="scientific">Penicillium argentinense</name>
    <dbReference type="NCBI Taxonomy" id="1131581"/>
    <lineage>
        <taxon>Eukaryota</taxon>
        <taxon>Fungi</taxon>
        <taxon>Dikarya</taxon>
        <taxon>Ascomycota</taxon>
        <taxon>Pezizomycotina</taxon>
        <taxon>Eurotiomycetes</taxon>
        <taxon>Eurotiomycetidae</taxon>
        <taxon>Eurotiales</taxon>
        <taxon>Aspergillaceae</taxon>
        <taxon>Penicillium</taxon>
    </lineage>
</organism>
<comment type="caution">
    <text evidence="2">The sequence shown here is derived from an EMBL/GenBank/DDBJ whole genome shotgun (WGS) entry which is preliminary data.</text>
</comment>
<name>A0A9W9FDD3_9EURO</name>
<dbReference type="RefSeq" id="XP_056473536.1">
    <property type="nucleotide sequence ID" value="XM_056617377.1"/>
</dbReference>
<feature type="region of interest" description="Disordered" evidence="1">
    <location>
        <begin position="1"/>
        <end position="38"/>
    </location>
</feature>
<proteinExistence type="predicted"/>
<gene>
    <name evidence="2" type="ORF">N7532_004883</name>
</gene>
<reference evidence="2" key="2">
    <citation type="journal article" date="2023" name="IMA Fungus">
        <title>Comparative genomic study of the Penicillium genus elucidates a diverse pangenome and 15 lateral gene transfer events.</title>
        <authorList>
            <person name="Petersen C."/>
            <person name="Sorensen T."/>
            <person name="Nielsen M.R."/>
            <person name="Sondergaard T.E."/>
            <person name="Sorensen J.L."/>
            <person name="Fitzpatrick D.A."/>
            <person name="Frisvad J.C."/>
            <person name="Nielsen K.L."/>
        </authorList>
    </citation>
    <scope>NUCLEOTIDE SEQUENCE</scope>
    <source>
        <strain evidence="2">IBT 30761</strain>
    </source>
</reference>
<accession>A0A9W9FDD3</accession>
<dbReference type="Proteomes" id="UP001149074">
    <property type="component" value="Unassembled WGS sequence"/>
</dbReference>
<dbReference type="OrthoDB" id="4341904at2759"/>
<sequence length="68" mass="7645">MNQKPFRPPRHPPGPADRSQTPRPGKDHHHSLDIYTDRHRGHAVISKGGDSVALLKSLEEDVYSKVIL</sequence>
<dbReference type="GeneID" id="81356356"/>
<evidence type="ECO:0000313" key="2">
    <source>
        <dbReference type="EMBL" id="KAJ5097882.1"/>
    </source>
</evidence>